<dbReference type="Proteomes" id="UP001472074">
    <property type="component" value="Chromosome"/>
</dbReference>
<dbReference type="InterPro" id="IPR042070">
    <property type="entry name" value="PucR_C-HTH_sf"/>
</dbReference>
<keyword evidence="6" id="KW-1185">Reference proteome</keyword>
<name>A0ABZ2ZJW7_9BACI</name>
<evidence type="ECO:0000259" key="4">
    <source>
        <dbReference type="Pfam" id="PF17853"/>
    </source>
</evidence>
<dbReference type="Gene3D" id="1.10.10.2840">
    <property type="entry name" value="PucR C-terminal helix-turn-helix domain"/>
    <property type="match status" value="1"/>
</dbReference>
<feature type="domain" description="Purine catabolism PurC-like" evidence="2">
    <location>
        <begin position="11"/>
        <end position="130"/>
    </location>
</feature>
<dbReference type="PANTHER" id="PTHR33744:SF1">
    <property type="entry name" value="DNA-BINDING TRANSCRIPTIONAL ACTIVATOR ADER"/>
    <property type="match status" value="1"/>
</dbReference>
<dbReference type="EMBL" id="CP151651">
    <property type="protein sequence ID" value="WZP08065.1"/>
    <property type="molecule type" value="Genomic_DNA"/>
</dbReference>
<comment type="similarity">
    <text evidence="1">Belongs to the CdaR family.</text>
</comment>
<dbReference type="PANTHER" id="PTHR33744">
    <property type="entry name" value="CARBOHYDRATE DIACID REGULATOR"/>
    <property type="match status" value="1"/>
</dbReference>
<sequence>MKKEVKLSVDEILKQKSFQTAKIVAGKKGVTRTVKWVHVMEITNVSNLLNGNELILTTGIGWKDIEGSLLSLVKQLIECQVSGLCVELGEYVSEISSDLIKLADRFNFPIIVFNREVRFVDITEEIHTLIIKRNYQMVTDLEEYSRKLNEVLLEADPKMAVLNMLQKQLQLPVIYLSNDGHDSIVSNKSEKENHSLLRLVKESSLGKKEFITRQKINVLNQDYAELIIIDKADSVTEFEKLLLDRTVTALAQIILRELWTEERRKAKQTDWIQKWLNGEHNEEQIKRYLEEITPGIKLERAIVVLIKVDLDPDDSNITYLKLFLRNIFQNQGFHLLPAMMENSLVLILIDNGSQSNYKQRVGIAIERIIKTKYLTKHSYPHLQISVGKPVHHLTEIKKSYELAKEASIIREKVRNEKTSYFYEDLHIYRIINAAYDQGILYEFVSDYLKPVIIFDRQNNTKLMNTLRLYLKFNGSKKETAKHLFIVRQTLYHRLEKLYELIGEDFMEPPKRQAFELAVAAYEYLDGAKQTPKEKD</sequence>
<dbReference type="InterPro" id="IPR041522">
    <property type="entry name" value="CdaR_GGDEF"/>
</dbReference>
<dbReference type="RefSeq" id="WP_034297465.1">
    <property type="nucleotide sequence ID" value="NZ_CP151651.1"/>
</dbReference>
<dbReference type="InterPro" id="IPR051448">
    <property type="entry name" value="CdaR-like_regulators"/>
</dbReference>
<gene>
    <name evidence="5" type="ORF">AADC60_02675</name>
</gene>
<dbReference type="Pfam" id="PF17853">
    <property type="entry name" value="GGDEF_2"/>
    <property type="match status" value="1"/>
</dbReference>
<reference evidence="5 6" key="1">
    <citation type="submission" date="2024-04" db="EMBL/GenBank/DDBJ databases">
        <title>Screening of coral probiotics and analysis of their probiotic properties.</title>
        <authorList>
            <person name="Wang S."/>
        </authorList>
    </citation>
    <scope>NUCLEOTIDE SEQUENCE [LARGE SCALE GENOMIC DNA]</scope>
    <source>
        <strain evidence="5 6">GXU-Z9</strain>
    </source>
</reference>
<evidence type="ECO:0000259" key="2">
    <source>
        <dbReference type="Pfam" id="PF07905"/>
    </source>
</evidence>
<dbReference type="Pfam" id="PF07905">
    <property type="entry name" value="PucR"/>
    <property type="match status" value="1"/>
</dbReference>
<evidence type="ECO:0000259" key="3">
    <source>
        <dbReference type="Pfam" id="PF13556"/>
    </source>
</evidence>
<evidence type="ECO:0000313" key="5">
    <source>
        <dbReference type="EMBL" id="WZP08065.1"/>
    </source>
</evidence>
<accession>A0ABZ2ZJW7</accession>
<evidence type="ECO:0000313" key="6">
    <source>
        <dbReference type="Proteomes" id="UP001472074"/>
    </source>
</evidence>
<proteinExistence type="inferred from homology"/>
<evidence type="ECO:0000256" key="1">
    <source>
        <dbReference type="ARBA" id="ARBA00006754"/>
    </source>
</evidence>
<dbReference type="InterPro" id="IPR012914">
    <property type="entry name" value="PucR_dom"/>
</dbReference>
<organism evidence="5 6">
    <name type="scientific">Cytobacillus pseudoceanisediminis</name>
    <dbReference type="NCBI Taxonomy" id="3051614"/>
    <lineage>
        <taxon>Bacteria</taxon>
        <taxon>Bacillati</taxon>
        <taxon>Bacillota</taxon>
        <taxon>Bacilli</taxon>
        <taxon>Bacillales</taxon>
        <taxon>Bacillaceae</taxon>
        <taxon>Cytobacillus</taxon>
    </lineage>
</organism>
<protein>
    <submittedName>
        <fullName evidence="5">PucR family transcriptional regulator ligand-binding domain-containing protein</fullName>
    </submittedName>
</protein>
<feature type="domain" description="CdaR GGDEF-like" evidence="4">
    <location>
        <begin position="295"/>
        <end position="406"/>
    </location>
</feature>
<feature type="domain" description="PucR C-terminal helix-turn-helix" evidence="3">
    <location>
        <begin position="462"/>
        <end position="520"/>
    </location>
</feature>
<dbReference type="InterPro" id="IPR025736">
    <property type="entry name" value="PucR_C-HTH_dom"/>
</dbReference>
<dbReference type="Pfam" id="PF13556">
    <property type="entry name" value="HTH_30"/>
    <property type="match status" value="1"/>
</dbReference>